<proteinExistence type="predicted"/>
<dbReference type="Gene3D" id="3.50.50.60">
    <property type="entry name" value="FAD/NAD(P)-binding domain"/>
    <property type="match status" value="1"/>
</dbReference>
<dbReference type="PANTHER" id="PTHR42842">
    <property type="entry name" value="FAD/NAD(P)-BINDING OXIDOREDUCTASE"/>
    <property type="match status" value="1"/>
</dbReference>
<dbReference type="Pfam" id="PF21688">
    <property type="entry name" value="FAD-depend_C"/>
    <property type="match status" value="1"/>
</dbReference>
<dbReference type="PRINTS" id="PR00419">
    <property type="entry name" value="ADXRDTASE"/>
</dbReference>
<evidence type="ECO:0000313" key="3">
    <source>
        <dbReference type="EMBL" id="RZC02293.1"/>
    </source>
</evidence>
<organism evidence="3 4">
    <name type="scientific">Glycine soja</name>
    <name type="common">Wild soybean</name>
    <dbReference type="NCBI Taxonomy" id="3848"/>
    <lineage>
        <taxon>Eukaryota</taxon>
        <taxon>Viridiplantae</taxon>
        <taxon>Streptophyta</taxon>
        <taxon>Embryophyta</taxon>
        <taxon>Tracheophyta</taxon>
        <taxon>Spermatophyta</taxon>
        <taxon>Magnoliopsida</taxon>
        <taxon>eudicotyledons</taxon>
        <taxon>Gunneridae</taxon>
        <taxon>Pentapetalae</taxon>
        <taxon>rosids</taxon>
        <taxon>fabids</taxon>
        <taxon>Fabales</taxon>
        <taxon>Fabaceae</taxon>
        <taxon>Papilionoideae</taxon>
        <taxon>50 kb inversion clade</taxon>
        <taxon>NPAAA clade</taxon>
        <taxon>indigoferoid/millettioid clade</taxon>
        <taxon>Phaseoleae</taxon>
        <taxon>Glycine</taxon>
        <taxon>Glycine subgen. Soja</taxon>
    </lineage>
</organism>
<dbReference type="InterPro" id="IPR028348">
    <property type="entry name" value="FAD-binding_protein"/>
</dbReference>
<dbReference type="Gene3D" id="3.30.70.2700">
    <property type="match status" value="1"/>
</dbReference>
<sequence length="590" mass="65825">MFLLPSPSSSYLMKHQSHNALWFRGLPYGSGKLIRHIRCAKRTGKQRYPSEKKRLRTKQKELLSDSKEKSKFEGTWRLFKLAVPLDQDPGKDSLHVSDALLQQIATVLKFPVASLLPPEAFTIVRKSFDARKKLKEPKFVHTVDMDVQKLISLEPRCWDFISRLEPKVGLVERLHDERDFGDLASIIHDSKENKVALKGENGHSIFSTEFYKNQATRKPNIAVVGSGPSGLFAALVLAELGADVTLIERGQPVEKRGRDIGALVVRRILELESNFCFGEGGAGTWSDGKLVTRIGRNSGSVLAVMRTLVHFGAPKQILIDGKPHLGTDRLVPLLRNFRQHLQNLGVTIKFGTRVDDLVIKDRHVLGVMVSESADKLHLTSQKMEYDGVILAVGHSARDIYEVLLSHNVELIPKDFAVGLRIEHPQELINSIQYAELASEVCHGRGKIPVADYKVANYIDKEDFNDVSDSGVTNRSCYSFCMCPGGQVVLTSTSPSEICINGMSFSRRASKWANAALVVTVTTKDFEALNYYGPLAGVKFQREFEKRAAMMGGGNFTVPVQTVTDFLENKLSGKTIDHYLLFIIPRFSAYT</sequence>
<feature type="domain" description="FAD-dependent protein C-terminal" evidence="2">
    <location>
        <begin position="414"/>
        <end position="573"/>
    </location>
</feature>
<feature type="domain" description="Pyridine nucleotide-disulphide oxidoreductase N-terminal" evidence="1">
    <location>
        <begin position="220"/>
        <end position="278"/>
    </location>
</feature>
<dbReference type="EMBL" id="QZWG01000007">
    <property type="protein sequence ID" value="RZC02294.1"/>
    <property type="molecule type" value="Genomic_DNA"/>
</dbReference>
<keyword evidence="4" id="KW-1185">Reference proteome</keyword>
<evidence type="ECO:0000313" key="4">
    <source>
        <dbReference type="Proteomes" id="UP000289340"/>
    </source>
</evidence>
<dbReference type="InterPro" id="IPR036188">
    <property type="entry name" value="FAD/NAD-bd_sf"/>
</dbReference>
<evidence type="ECO:0000259" key="2">
    <source>
        <dbReference type="Pfam" id="PF21688"/>
    </source>
</evidence>
<dbReference type="AlphaFoldDB" id="A0A445JUX9"/>
<protein>
    <submittedName>
        <fullName evidence="3">Uncharacterized protein</fullName>
    </submittedName>
</protein>
<dbReference type="PANTHER" id="PTHR42842:SF3">
    <property type="entry name" value="FAD_NAD(P)-BINDING OXIDOREDUCTASE FAMILY PROTEIN"/>
    <property type="match status" value="1"/>
</dbReference>
<name>A0A445JUX9_GLYSO</name>
<evidence type="ECO:0000259" key="1">
    <source>
        <dbReference type="Pfam" id="PF00070"/>
    </source>
</evidence>
<dbReference type="InterPro" id="IPR039648">
    <property type="entry name" value="DHPH_N"/>
</dbReference>
<dbReference type="SUPFAM" id="SSF51905">
    <property type="entry name" value="FAD/NAD(P)-binding domain"/>
    <property type="match status" value="1"/>
</dbReference>
<dbReference type="Proteomes" id="UP000289340">
    <property type="component" value="Chromosome 7"/>
</dbReference>
<gene>
    <name evidence="3" type="ORF">D0Y65_017436</name>
</gene>
<dbReference type="Pfam" id="PF00070">
    <property type="entry name" value="Pyr_redox"/>
    <property type="match status" value="1"/>
</dbReference>
<reference evidence="3 4" key="1">
    <citation type="submission" date="2018-09" db="EMBL/GenBank/DDBJ databases">
        <title>A high-quality reference genome of wild soybean provides a powerful tool to mine soybean genomes.</title>
        <authorList>
            <person name="Xie M."/>
            <person name="Chung C.Y.L."/>
            <person name="Li M.-W."/>
            <person name="Wong F.-L."/>
            <person name="Chan T.-F."/>
            <person name="Lam H.-M."/>
        </authorList>
    </citation>
    <scope>NUCLEOTIDE SEQUENCE [LARGE SCALE GENOMIC DNA]</scope>
    <source>
        <strain evidence="4">cv. W05</strain>
        <tissue evidence="3">Hypocotyl of etiolated seedlings</tissue>
    </source>
</reference>
<dbReference type="EMBL" id="QZWG01000007">
    <property type="protein sequence ID" value="RZC02293.1"/>
    <property type="molecule type" value="Genomic_DNA"/>
</dbReference>
<accession>A0A445JUX9</accession>
<dbReference type="InterPro" id="IPR049516">
    <property type="entry name" value="FAD-depend_C"/>
</dbReference>
<comment type="caution">
    <text evidence="3">The sequence shown here is derived from an EMBL/GenBank/DDBJ whole genome shotgun (WGS) entry which is preliminary data.</text>
</comment>